<gene>
    <name evidence="2" type="ORF">EV356DRAFT_578502</name>
</gene>
<feature type="compositionally biased region" description="Low complexity" evidence="1">
    <location>
        <begin position="246"/>
        <end position="257"/>
    </location>
</feature>
<feature type="compositionally biased region" description="Basic and acidic residues" evidence="1">
    <location>
        <begin position="369"/>
        <end position="383"/>
    </location>
</feature>
<dbReference type="AlphaFoldDB" id="A0A6A6H2F1"/>
<feature type="compositionally biased region" description="Low complexity" evidence="1">
    <location>
        <begin position="384"/>
        <end position="400"/>
    </location>
</feature>
<accession>A0A6A6H2F1</accession>
<feature type="compositionally biased region" description="Polar residues" evidence="1">
    <location>
        <begin position="198"/>
        <end position="239"/>
    </location>
</feature>
<organism evidence="2 3">
    <name type="scientific">Viridothelium virens</name>
    <name type="common">Speckled blister lichen</name>
    <name type="synonym">Trypethelium virens</name>
    <dbReference type="NCBI Taxonomy" id="1048519"/>
    <lineage>
        <taxon>Eukaryota</taxon>
        <taxon>Fungi</taxon>
        <taxon>Dikarya</taxon>
        <taxon>Ascomycota</taxon>
        <taxon>Pezizomycotina</taxon>
        <taxon>Dothideomycetes</taxon>
        <taxon>Dothideomycetes incertae sedis</taxon>
        <taxon>Trypetheliales</taxon>
        <taxon>Trypetheliaceae</taxon>
        <taxon>Viridothelium</taxon>
    </lineage>
</organism>
<sequence>MATSTHSNPGPPRRIPKLKYRNPISENGSHVTANANAPSSSRADLMADGKATADSRSVSTKDSLEISESGSSTASGKDSGSLHRQETKHSDFRPSTARTGCSDSSASKSEGRNSKKKKSSMLDFLSLKEPSTRAFEEFAEQERRKAAVKGNGSTTTLPGVSSQKLPATVPKVNSKWDGMPRESEAAKARRQALRRDSTSTIGRSFKSHSQTSLSHSLETSRPTSTKYQVPSNSQASSLRGSDEKSSIISTTYSSSDSGTAPSTPVLKYPDLIKPTPGALSIHSLSTLKTPSMPSLPDPSSYFASNRLAVLDNKVPGSDSSEAQRVAEHAIRHDFGTHERSPSDEYRPNGVIGKSWPSKPLHSPSGSQDAHIHPALRESGKIYESESSNSSSEILSRNGSGLSTPRSPMTPTDLAPLEEELSETNSMHKSVDSDKTELAENWPLPGPGAEPAILPSDDDQAGIAPISAKSETSPSAVFRDSGYEESERAVPISPGEKRVSGQSVAFNFSRRDSVRPPRKTTPGTAKNPTQEPVVEEELSSRTEAETSHFSPGDHHKSIHLGIGFDTDDIASIAESQAPSEMSERWFKAPKERLGLGSLVLKKDALTWGGEEDERYDKKRRFPVPLFHRG</sequence>
<feature type="compositionally biased region" description="Basic and acidic residues" evidence="1">
    <location>
        <begin position="428"/>
        <end position="437"/>
    </location>
</feature>
<feature type="compositionally biased region" description="Basic and acidic residues" evidence="1">
    <location>
        <begin position="324"/>
        <end position="346"/>
    </location>
</feature>
<feature type="compositionally biased region" description="Basic and acidic residues" evidence="1">
    <location>
        <begin position="80"/>
        <end position="92"/>
    </location>
</feature>
<name>A0A6A6H2F1_VIRVR</name>
<feature type="compositionally biased region" description="Polar residues" evidence="1">
    <location>
        <begin position="96"/>
        <end position="108"/>
    </location>
</feature>
<feature type="region of interest" description="Disordered" evidence="1">
    <location>
        <begin position="312"/>
        <end position="559"/>
    </location>
</feature>
<evidence type="ECO:0000313" key="3">
    <source>
        <dbReference type="Proteomes" id="UP000800092"/>
    </source>
</evidence>
<dbReference type="EMBL" id="ML991817">
    <property type="protein sequence ID" value="KAF2232266.1"/>
    <property type="molecule type" value="Genomic_DNA"/>
</dbReference>
<evidence type="ECO:0000256" key="1">
    <source>
        <dbReference type="SAM" id="MobiDB-lite"/>
    </source>
</evidence>
<feature type="region of interest" description="Disordered" evidence="1">
    <location>
        <begin position="1"/>
        <end position="262"/>
    </location>
</feature>
<dbReference type="OrthoDB" id="4117770at2759"/>
<dbReference type="Proteomes" id="UP000800092">
    <property type="component" value="Unassembled WGS sequence"/>
</dbReference>
<feature type="compositionally biased region" description="Basic and acidic residues" evidence="1">
    <location>
        <begin position="130"/>
        <end position="145"/>
    </location>
</feature>
<evidence type="ECO:0000313" key="2">
    <source>
        <dbReference type="EMBL" id="KAF2232266.1"/>
    </source>
</evidence>
<feature type="compositionally biased region" description="Polar residues" evidence="1">
    <location>
        <begin position="24"/>
        <end position="42"/>
    </location>
</feature>
<reference evidence="2" key="1">
    <citation type="journal article" date="2020" name="Stud. Mycol.">
        <title>101 Dothideomycetes genomes: a test case for predicting lifestyles and emergence of pathogens.</title>
        <authorList>
            <person name="Haridas S."/>
            <person name="Albert R."/>
            <person name="Binder M."/>
            <person name="Bloem J."/>
            <person name="Labutti K."/>
            <person name="Salamov A."/>
            <person name="Andreopoulos B."/>
            <person name="Baker S."/>
            <person name="Barry K."/>
            <person name="Bills G."/>
            <person name="Bluhm B."/>
            <person name="Cannon C."/>
            <person name="Castanera R."/>
            <person name="Culley D."/>
            <person name="Daum C."/>
            <person name="Ezra D."/>
            <person name="Gonzalez J."/>
            <person name="Henrissat B."/>
            <person name="Kuo A."/>
            <person name="Liang C."/>
            <person name="Lipzen A."/>
            <person name="Lutzoni F."/>
            <person name="Magnuson J."/>
            <person name="Mondo S."/>
            <person name="Nolan M."/>
            <person name="Ohm R."/>
            <person name="Pangilinan J."/>
            <person name="Park H.-J."/>
            <person name="Ramirez L."/>
            <person name="Alfaro M."/>
            <person name="Sun H."/>
            <person name="Tritt A."/>
            <person name="Yoshinaga Y."/>
            <person name="Zwiers L.-H."/>
            <person name="Turgeon B."/>
            <person name="Goodwin S."/>
            <person name="Spatafora J."/>
            <person name="Crous P."/>
            <person name="Grigoriev I."/>
        </authorList>
    </citation>
    <scope>NUCLEOTIDE SEQUENCE</scope>
    <source>
        <strain evidence="2">Tuck. ex Michener</strain>
    </source>
</reference>
<feature type="compositionally biased region" description="Polar residues" evidence="1">
    <location>
        <begin position="54"/>
        <end position="78"/>
    </location>
</feature>
<protein>
    <submittedName>
        <fullName evidence="2">Uncharacterized protein</fullName>
    </submittedName>
</protein>
<feature type="compositionally biased region" description="Polar residues" evidence="1">
    <location>
        <begin position="520"/>
        <end position="529"/>
    </location>
</feature>
<feature type="compositionally biased region" description="Basic and acidic residues" evidence="1">
    <location>
        <begin position="178"/>
        <end position="197"/>
    </location>
</feature>
<feature type="compositionally biased region" description="Polar residues" evidence="1">
    <location>
        <begin position="151"/>
        <end position="165"/>
    </location>
</feature>
<proteinExistence type="predicted"/>
<keyword evidence="3" id="KW-1185">Reference proteome</keyword>
<feature type="compositionally biased region" description="Basic and acidic residues" evidence="1">
    <location>
        <begin position="537"/>
        <end position="554"/>
    </location>
</feature>